<comment type="subunit">
    <text evidence="6">Homodecamer.</text>
</comment>
<comment type="pathway">
    <text evidence="6">Carbohydrate metabolism; D-ribose degradation; D-ribose 5-phosphate from beta-D-ribopyranose: step 1/2.</text>
</comment>
<organism evidence="7 8">
    <name type="scientific">Kistimonas scapharcae</name>
    <dbReference type="NCBI Taxonomy" id="1036133"/>
    <lineage>
        <taxon>Bacteria</taxon>
        <taxon>Pseudomonadati</taxon>
        <taxon>Pseudomonadota</taxon>
        <taxon>Gammaproteobacteria</taxon>
        <taxon>Oceanospirillales</taxon>
        <taxon>Endozoicomonadaceae</taxon>
        <taxon>Kistimonas</taxon>
    </lineage>
</organism>
<accession>A0ABP8V7R5</accession>
<comment type="function">
    <text evidence="6">Catalyzes the interconversion of beta-pyran and beta-furan forms of D-ribose.</text>
</comment>
<protein>
    <recommendedName>
        <fullName evidence="2 6">D-ribose pyranase</fullName>
        <ecNumber evidence="2 6">5.4.99.62</ecNumber>
    </recommendedName>
</protein>
<dbReference type="InterPro" id="IPR023750">
    <property type="entry name" value="RbsD-like_sf"/>
</dbReference>
<dbReference type="SUPFAM" id="SSF102546">
    <property type="entry name" value="RbsD-like"/>
    <property type="match status" value="1"/>
</dbReference>
<evidence type="ECO:0000256" key="3">
    <source>
        <dbReference type="ARBA" id="ARBA00022490"/>
    </source>
</evidence>
<evidence type="ECO:0000256" key="6">
    <source>
        <dbReference type="HAMAP-Rule" id="MF_01661"/>
    </source>
</evidence>
<sequence>MKKGRLLNSELSGLIASLGHGQSVTVADAGLPIPSGSHRIDLALTEGVPGFLETLEVLLAEMQVESVIIAEEMASTSPELYQALMSRIGQLSSDQGQLVEVLKISHEAFKAATNESMGIVRTGEFTPYANIILKSGVVF</sequence>
<keyword evidence="5 6" id="KW-0119">Carbohydrate metabolism</keyword>
<evidence type="ECO:0000256" key="2">
    <source>
        <dbReference type="ARBA" id="ARBA00012862"/>
    </source>
</evidence>
<evidence type="ECO:0000313" key="8">
    <source>
        <dbReference type="Proteomes" id="UP001500604"/>
    </source>
</evidence>
<name>A0ABP8V7R5_9GAMM</name>
<comment type="subcellular location">
    <subcellularLocation>
        <location evidence="6">Cytoplasm</location>
    </subcellularLocation>
</comment>
<dbReference type="InterPro" id="IPR023064">
    <property type="entry name" value="D-ribose_pyranase"/>
</dbReference>
<feature type="binding site" evidence="6">
    <location>
        <position position="28"/>
    </location>
    <ligand>
        <name>substrate</name>
    </ligand>
</feature>
<keyword evidence="3 6" id="KW-0963">Cytoplasm</keyword>
<dbReference type="Proteomes" id="UP001500604">
    <property type="component" value="Unassembled WGS sequence"/>
</dbReference>
<dbReference type="Gene3D" id="3.40.1650.10">
    <property type="entry name" value="RbsD-like domain"/>
    <property type="match status" value="1"/>
</dbReference>
<evidence type="ECO:0000313" key="7">
    <source>
        <dbReference type="EMBL" id="GAA4652293.1"/>
    </source>
</evidence>
<feature type="binding site" evidence="6">
    <location>
        <begin position="128"/>
        <end position="130"/>
    </location>
    <ligand>
        <name>substrate</name>
    </ligand>
</feature>
<proteinExistence type="inferred from homology"/>
<dbReference type="RefSeq" id="WP_345198826.1">
    <property type="nucleotide sequence ID" value="NZ_BAABFL010000473.1"/>
</dbReference>
<dbReference type="Pfam" id="PF05025">
    <property type="entry name" value="RbsD_FucU"/>
    <property type="match status" value="1"/>
</dbReference>
<comment type="catalytic activity">
    <reaction evidence="1 6">
        <text>beta-D-ribopyranose = beta-D-ribofuranose</text>
        <dbReference type="Rhea" id="RHEA:25432"/>
        <dbReference type="ChEBI" id="CHEBI:27476"/>
        <dbReference type="ChEBI" id="CHEBI:47002"/>
        <dbReference type="EC" id="5.4.99.62"/>
    </reaction>
</comment>
<reference evidence="8" key="1">
    <citation type="journal article" date="2019" name="Int. J. Syst. Evol. Microbiol.">
        <title>The Global Catalogue of Microorganisms (GCM) 10K type strain sequencing project: providing services to taxonomists for standard genome sequencing and annotation.</title>
        <authorList>
            <consortium name="The Broad Institute Genomics Platform"/>
            <consortium name="The Broad Institute Genome Sequencing Center for Infectious Disease"/>
            <person name="Wu L."/>
            <person name="Ma J."/>
        </authorList>
    </citation>
    <scope>NUCLEOTIDE SEQUENCE [LARGE SCALE GENOMIC DNA]</scope>
    <source>
        <strain evidence="8">JCM 17805</strain>
    </source>
</reference>
<evidence type="ECO:0000256" key="5">
    <source>
        <dbReference type="ARBA" id="ARBA00023277"/>
    </source>
</evidence>
<dbReference type="HAMAP" id="MF_01661">
    <property type="entry name" value="D_rib_pyranase"/>
    <property type="match status" value="1"/>
</dbReference>
<dbReference type="NCBIfam" id="NF008761">
    <property type="entry name" value="PRK11797.1"/>
    <property type="match status" value="1"/>
</dbReference>
<comment type="similarity">
    <text evidence="6">Belongs to the RbsD / FucU family. RbsD subfamily.</text>
</comment>
<keyword evidence="8" id="KW-1185">Reference proteome</keyword>
<comment type="caution">
    <text evidence="7">The sequence shown here is derived from an EMBL/GenBank/DDBJ whole genome shotgun (WGS) entry which is preliminary data.</text>
</comment>
<keyword evidence="4 6" id="KW-0413">Isomerase</keyword>
<dbReference type="PANTHER" id="PTHR37831">
    <property type="entry name" value="D-RIBOSE PYRANASE"/>
    <property type="match status" value="1"/>
</dbReference>
<feature type="binding site" evidence="6">
    <location>
        <position position="106"/>
    </location>
    <ligand>
        <name>substrate</name>
    </ligand>
</feature>
<dbReference type="EMBL" id="BAABFL010000473">
    <property type="protein sequence ID" value="GAA4652293.1"/>
    <property type="molecule type" value="Genomic_DNA"/>
</dbReference>
<dbReference type="EC" id="5.4.99.62" evidence="2 6"/>
<feature type="active site" description="Proton donor" evidence="6">
    <location>
        <position position="20"/>
    </location>
</feature>
<dbReference type="PANTHER" id="PTHR37831:SF1">
    <property type="entry name" value="D-RIBOSE PYRANASE"/>
    <property type="match status" value="1"/>
</dbReference>
<evidence type="ECO:0000256" key="1">
    <source>
        <dbReference type="ARBA" id="ARBA00000223"/>
    </source>
</evidence>
<evidence type="ECO:0000256" key="4">
    <source>
        <dbReference type="ARBA" id="ARBA00023235"/>
    </source>
</evidence>
<dbReference type="InterPro" id="IPR007721">
    <property type="entry name" value="RbsD_FucU"/>
</dbReference>
<gene>
    <name evidence="6 7" type="primary">rbsD</name>
    <name evidence="7" type="ORF">GCM10023116_45770</name>
</gene>